<dbReference type="EC" id="6.3.3.2" evidence="5"/>
<dbReference type="GO" id="GO:0005524">
    <property type="term" value="F:ATP binding"/>
    <property type="evidence" value="ECO:0007669"/>
    <property type="project" value="UniProtKB-KW"/>
</dbReference>
<feature type="transmembrane region" description="Helical" evidence="6">
    <location>
        <begin position="323"/>
        <end position="342"/>
    </location>
</feature>
<accession>A0A9W8HMG1</accession>
<keyword evidence="8" id="KW-1185">Reference proteome</keyword>
<dbReference type="GO" id="GO:0035999">
    <property type="term" value="P:tetrahydrofolate interconversion"/>
    <property type="evidence" value="ECO:0007669"/>
    <property type="project" value="TreeGrafter"/>
</dbReference>
<comment type="caution">
    <text evidence="7">The sequence shown here is derived from an EMBL/GenBank/DDBJ whole genome shotgun (WGS) entry which is preliminary data.</text>
</comment>
<dbReference type="GO" id="GO:0009396">
    <property type="term" value="P:folic acid-containing compound biosynthetic process"/>
    <property type="evidence" value="ECO:0007669"/>
    <property type="project" value="TreeGrafter"/>
</dbReference>
<evidence type="ECO:0000256" key="1">
    <source>
        <dbReference type="ARBA" id="ARBA00010638"/>
    </source>
</evidence>
<evidence type="ECO:0000256" key="6">
    <source>
        <dbReference type="SAM" id="Phobius"/>
    </source>
</evidence>
<evidence type="ECO:0000256" key="4">
    <source>
        <dbReference type="ARBA" id="ARBA00036539"/>
    </source>
</evidence>
<evidence type="ECO:0000256" key="5">
    <source>
        <dbReference type="ARBA" id="ARBA00038966"/>
    </source>
</evidence>
<dbReference type="Pfam" id="PF01812">
    <property type="entry name" value="5-FTHF_cyc-lig"/>
    <property type="match status" value="1"/>
</dbReference>
<dbReference type="AlphaFoldDB" id="A0A9W8HMG1"/>
<dbReference type="SUPFAM" id="SSF100950">
    <property type="entry name" value="NagB/RpiA/CoA transferase-like"/>
    <property type="match status" value="1"/>
</dbReference>
<dbReference type="PANTHER" id="PTHR23407">
    <property type="entry name" value="ATPASE INHIBITOR/5-FORMYLTETRAHYDROFOLATE CYCLO-LIGASE"/>
    <property type="match status" value="1"/>
</dbReference>
<protein>
    <recommendedName>
        <fullName evidence="5">5-formyltetrahydrofolate cyclo-ligase</fullName>
        <ecNumber evidence="5">6.3.3.2</ecNumber>
    </recommendedName>
</protein>
<keyword evidence="2" id="KW-0547">Nucleotide-binding</keyword>
<feature type="transmembrane region" description="Helical" evidence="6">
    <location>
        <begin position="180"/>
        <end position="198"/>
    </location>
</feature>
<dbReference type="EMBL" id="JANBUM010000101">
    <property type="protein sequence ID" value="KAJ2784937.1"/>
    <property type="molecule type" value="Genomic_DNA"/>
</dbReference>
<reference evidence="7" key="1">
    <citation type="submission" date="2022-07" db="EMBL/GenBank/DDBJ databases">
        <title>Phylogenomic reconstructions and comparative analyses of Kickxellomycotina fungi.</title>
        <authorList>
            <person name="Reynolds N.K."/>
            <person name="Stajich J.E."/>
            <person name="Barry K."/>
            <person name="Grigoriev I.V."/>
            <person name="Crous P."/>
            <person name="Smith M.E."/>
        </authorList>
    </citation>
    <scope>NUCLEOTIDE SEQUENCE</scope>
    <source>
        <strain evidence="7">BCRC 34489</strain>
    </source>
</reference>
<feature type="transmembrane region" description="Helical" evidence="6">
    <location>
        <begin position="284"/>
        <end position="303"/>
    </location>
</feature>
<dbReference type="Proteomes" id="UP001140172">
    <property type="component" value="Unassembled WGS sequence"/>
</dbReference>
<feature type="transmembrane region" description="Helical" evidence="6">
    <location>
        <begin position="240"/>
        <end position="264"/>
    </location>
</feature>
<keyword evidence="6" id="KW-0812">Transmembrane</keyword>
<feature type="transmembrane region" description="Helical" evidence="6">
    <location>
        <begin position="354"/>
        <end position="373"/>
    </location>
</feature>
<evidence type="ECO:0000256" key="3">
    <source>
        <dbReference type="ARBA" id="ARBA00022840"/>
    </source>
</evidence>
<sequence>MPTGELPTRDLLAHALRSGKSVYVPRCRQSTMDMVHIRSQAELDALEPNRWGIPEPSGEREPVDPALLDFVVVPGVAFDRVGGRCGHGRGYYDRFLEMAGGAVACAVCLGEQVVEHVPTDTFDSSVFYLLYDNKYWNPDYPSKATHTPIRIIADVGLAILIIDYLVNHSKAMKQNDPSKLDFYHSYLMFLLISMMGFYDPVSDDVFTAVFAGRHVGRVLRTRELAAGLYDTSAKDGKPCVVLTIAAAALGLAGALAGLAVLFFICDNQFGAKDSVAYQRHKVFYVLKIIACALNMVCFMKFYIKFYNGKTKFADRARHITSALVIGAITYLDPMTDIVIYTATRLNDENKSKATLAMGLCIAAAVIIVVYIAFGMPAPLPKKRDETPQPASAPQTSS</sequence>
<dbReference type="InterPro" id="IPR002698">
    <property type="entry name" value="FTHF_cligase"/>
</dbReference>
<proteinExistence type="inferred from homology"/>
<gene>
    <name evidence="7" type="ORF">GGI15_002091</name>
</gene>
<comment type="similarity">
    <text evidence="1">Belongs to the 5-formyltetrahydrofolate cyclo-ligase family.</text>
</comment>
<dbReference type="GO" id="GO:0005739">
    <property type="term" value="C:mitochondrion"/>
    <property type="evidence" value="ECO:0007669"/>
    <property type="project" value="TreeGrafter"/>
</dbReference>
<evidence type="ECO:0000313" key="8">
    <source>
        <dbReference type="Proteomes" id="UP001140172"/>
    </source>
</evidence>
<keyword evidence="3" id="KW-0067">ATP-binding</keyword>
<keyword evidence="6" id="KW-1133">Transmembrane helix</keyword>
<dbReference type="OrthoDB" id="2015992at2759"/>
<evidence type="ECO:0000256" key="2">
    <source>
        <dbReference type="ARBA" id="ARBA00022741"/>
    </source>
</evidence>
<dbReference type="NCBIfam" id="TIGR02727">
    <property type="entry name" value="MTHFS_bact"/>
    <property type="match status" value="1"/>
</dbReference>
<dbReference type="InterPro" id="IPR024185">
    <property type="entry name" value="FTHF_cligase-like_sf"/>
</dbReference>
<name>A0A9W8HMG1_9FUNG</name>
<comment type="catalytic activity">
    <reaction evidence="4">
        <text>(6S)-5-formyl-5,6,7,8-tetrahydrofolate + ATP = (6R)-5,10-methenyltetrahydrofolate + ADP + phosphate</text>
        <dbReference type="Rhea" id="RHEA:10488"/>
        <dbReference type="ChEBI" id="CHEBI:30616"/>
        <dbReference type="ChEBI" id="CHEBI:43474"/>
        <dbReference type="ChEBI" id="CHEBI:57455"/>
        <dbReference type="ChEBI" id="CHEBI:57457"/>
        <dbReference type="ChEBI" id="CHEBI:456216"/>
        <dbReference type="EC" id="6.3.3.2"/>
    </reaction>
</comment>
<dbReference type="InterPro" id="IPR037171">
    <property type="entry name" value="NagB/RpiA_transferase-like"/>
</dbReference>
<dbReference type="Gene3D" id="3.40.50.10420">
    <property type="entry name" value="NagB/RpiA/CoA transferase-like"/>
    <property type="match status" value="1"/>
</dbReference>
<dbReference type="GO" id="GO:0030272">
    <property type="term" value="F:5-formyltetrahydrofolate cyclo-ligase activity"/>
    <property type="evidence" value="ECO:0007669"/>
    <property type="project" value="UniProtKB-EC"/>
</dbReference>
<evidence type="ECO:0000313" key="7">
    <source>
        <dbReference type="EMBL" id="KAJ2784937.1"/>
    </source>
</evidence>
<organism evidence="7 8">
    <name type="scientific">Coemansia interrupta</name>
    <dbReference type="NCBI Taxonomy" id="1126814"/>
    <lineage>
        <taxon>Eukaryota</taxon>
        <taxon>Fungi</taxon>
        <taxon>Fungi incertae sedis</taxon>
        <taxon>Zoopagomycota</taxon>
        <taxon>Kickxellomycotina</taxon>
        <taxon>Kickxellomycetes</taxon>
        <taxon>Kickxellales</taxon>
        <taxon>Kickxellaceae</taxon>
        <taxon>Coemansia</taxon>
    </lineage>
</organism>
<keyword evidence="6" id="KW-0472">Membrane</keyword>
<dbReference type="PANTHER" id="PTHR23407:SF1">
    <property type="entry name" value="5-FORMYLTETRAHYDROFOLATE CYCLO-LIGASE"/>
    <property type="match status" value="1"/>
</dbReference>